<gene>
    <name evidence="1" type="ORF">AVDCRST_MAG80-685</name>
</gene>
<dbReference type="SUPFAM" id="SSF46689">
    <property type="entry name" value="Homeodomain-like"/>
    <property type="match status" value="1"/>
</dbReference>
<organism evidence="1">
    <name type="scientific">uncultured Rubrobacteraceae bacterium</name>
    <dbReference type="NCBI Taxonomy" id="349277"/>
    <lineage>
        <taxon>Bacteria</taxon>
        <taxon>Bacillati</taxon>
        <taxon>Actinomycetota</taxon>
        <taxon>Rubrobacteria</taxon>
        <taxon>Rubrobacterales</taxon>
        <taxon>Rubrobacteraceae</taxon>
        <taxon>environmental samples</taxon>
    </lineage>
</organism>
<dbReference type="EMBL" id="CADCVC010000057">
    <property type="protein sequence ID" value="CAA9432556.1"/>
    <property type="molecule type" value="Genomic_DNA"/>
</dbReference>
<dbReference type="AlphaFoldDB" id="A0A6J4Q473"/>
<dbReference type="InterPro" id="IPR009057">
    <property type="entry name" value="Homeodomain-like_sf"/>
</dbReference>
<sequence length="40" mass="4327">MNAYSEDLRKKIVESVERGMPKIEAARAFGVGISSVTNAT</sequence>
<reference evidence="1" key="1">
    <citation type="submission" date="2020-02" db="EMBL/GenBank/DDBJ databases">
        <authorList>
            <person name="Meier V. D."/>
        </authorList>
    </citation>
    <scope>NUCLEOTIDE SEQUENCE</scope>
    <source>
        <strain evidence="1">AVDCRST_MAG80</strain>
    </source>
</reference>
<protein>
    <recommendedName>
        <fullName evidence="2">Transposase Synechocystis PCC 6803 domain-containing protein</fullName>
    </recommendedName>
</protein>
<name>A0A6J4Q473_9ACTN</name>
<accession>A0A6J4Q473</accession>
<proteinExistence type="predicted"/>
<evidence type="ECO:0008006" key="2">
    <source>
        <dbReference type="Google" id="ProtNLM"/>
    </source>
</evidence>
<evidence type="ECO:0000313" key="1">
    <source>
        <dbReference type="EMBL" id="CAA9432556.1"/>
    </source>
</evidence>